<dbReference type="HOGENOM" id="CLU_024804_1_1_1"/>
<dbReference type="Proteomes" id="UP000053424">
    <property type="component" value="Unassembled WGS sequence"/>
</dbReference>
<keyword evidence="3" id="KW-1185">Reference proteome</keyword>
<reference evidence="2 3" key="1">
    <citation type="submission" date="2014-04" db="EMBL/GenBank/DDBJ databases">
        <authorList>
            <consortium name="DOE Joint Genome Institute"/>
            <person name="Kuo A."/>
            <person name="Gay G."/>
            <person name="Dore J."/>
            <person name="Kohler A."/>
            <person name="Nagy L.G."/>
            <person name="Floudas D."/>
            <person name="Copeland A."/>
            <person name="Barry K.W."/>
            <person name="Cichocki N."/>
            <person name="Veneault-Fourrey C."/>
            <person name="LaButti K."/>
            <person name="Lindquist E.A."/>
            <person name="Lipzen A."/>
            <person name="Lundell T."/>
            <person name="Morin E."/>
            <person name="Murat C."/>
            <person name="Sun H."/>
            <person name="Tunlid A."/>
            <person name="Henrissat B."/>
            <person name="Grigoriev I.V."/>
            <person name="Hibbett D.S."/>
            <person name="Martin F."/>
            <person name="Nordberg H.P."/>
            <person name="Cantor M.N."/>
            <person name="Hua S.X."/>
        </authorList>
    </citation>
    <scope>NUCLEOTIDE SEQUENCE [LARGE SCALE GENOMIC DNA]</scope>
    <source>
        <strain evidence="3">h7</strain>
    </source>
</reference>
<sequence>MDPSYAKKKIVDLTDAELTALGFMGDNVVPGVKRVVDKVKEYPDKLRNITCFMLECLKQEARQDTQPPSSPFSPASPTRNDAETPFSVPSSNPDARTVVGLDLVSEYEKNFYYHGISGDPPKLLWRSNLESDPFPTPPAGVHFYKIPQKTAHGVFNTPLNELWDDAVVPQIKVSMKNRSIMYSAIKTARFSILKDGGEEMFGPVVIWIAVRPVTTNVAAVRDATSDILDILTASQITGVVVEWYEGSVVRLAGPPLMRVEDPTNAKFGLNHPFNVGLGIPIARQSDGFEGTLTFLFEEVKTIGGEPSDRILALTNKHVVSLDTSTDYVLDEADPQHILVCGKRRFARAIAEIQKAVTSGARDAVRLVEKLSDTPKGDASTLRRARNALEDKDEDNADLKILSDDVNANWTDTNGRRLGVVDWAPRISVAVDDGHYTRDIATFAVDKEKLGNFERNIVDLGNQYTAGQLEDLFWPFAAVREGRTIPADLQLPIRAALTRHRLRNPDTEDRNGEPLSIVAKYGNATKLTLGRCSGMDAYICTDLGEESREVVVYNYNHNDNYSQSQRQSQTSGSSSGDFSGYGDSGSLIFSGDGDGVAMLHSGMPRGGGYGCSNHVSFGTPLWWVLREVRGVYPDARFFGIAYDDE</sequence>
<evidence type="ECO:0000313" key="2">
    <source>
        <dbReference type="EMBL" id="KIM36482.1"/>
    </source>
</evidence>
<proteinExistence type="predicted"/>
<name>A0A0C2Y5Z7_HEBCY</name>
<gene>
    <name evidence="2" type="ORF">M413DRAFT_449180</name>
</gene>
<feature type="region of interest" description="Disordered" evidence="1">
    <location>
        <begin position="62"/>
        <end position="93"/>
    </location>
</feature>
<evidence type="ECO:0000256" key="1">
    <source>
        <dbReference type="SAM" id="MobiDB-lite"/>
    </source>
</evidence>
<reference evidence="3" key="2">
    <citation type="submission" date="2015-01" db="EMBL/GenBank/DDBJ databases">
        <title>Evolutionary Origins and Diversification of the Mycorrhizal Mutualists.</title>
        <authorList>
            <consortium name="DOE Joint Genome Institute"/>
            <consortium name="Mycorrhizal Genomics Consortium"/>
            <person name="Kohler A."/>
            <person name="Kuo A."/>
            <person name="Nagy L.G."/>
            <person name="Floudas D."/>
            <person name="Copeland A."/>
            <person name="Barry K.W."/>
            <person name="Cichocki N."/>
            <person name="Veneault-Fourrey C."/>
            <person name="LaButti K."/>
            <person name="Lindquist E.A."/>
            <person name="Lipzen A."/>
            <person name="Lundell T."/>
            <person name="Morin E."/>
            <person name="Murat C."/>
            <person name="Riley R."/>
            <person name="Ohm R."/>
            <person name="Sun H."/>
            <person name="Tunlid A."/>
            <person name="Henrissat B."/>
            <person name="Grigoriev I.V."/>
            <person name="Hibbett D.S."/>
            <person name="Martin F."/>
        </authorList>
    </citation>
    <scope>NUCLEOTIDE SEQUENCE [LARGE SCALE GENOMIC DNA]</scope>
    <source>
        <strain evidence="3">h7</strain>
    </source>
</reference>
<dbReference type="AlphaFoldDB" id="A0A0C2Y5Z7"/>
<accession>A0A0C2Y5Z7</accession>
<dbReference type="EMBL" id="KN831805">
    <property type="protein sequence ID" value="KIM36482.1"/>
    <property type="molecule type" value="Genomic_DNA"/>
</dbReference>
<organism evidence="2 3">
    <name type="scientific">Hebeloma cylindrosporum</name>
    <dbReference type="NCBI Taxonomy" id="76867"/>
    <lineage>
        <taxon>Eukaryota</taxon>
        <taxon>Fungi</taxon>
        <taxon>Dikarya</taxon>
        <taxon>Basidiomycota</taxon>
        <taxon>Agaricomycotina</taxon>
        <taxon>Agaricomycetes</taxon>
        <taxon>Agaricomycetidae</taxon>
        <taxon>Agaricales</taxon>
        <taxon>Agaricineae</taxon>
        <taxon>Hymenogastraceae</taxon>
        <taxon>Hebeloma</taxon>
    </lineage>
</organism>
<protein>
    <submittedName>
        <fullName evidence="2">Uncharacterized protein</fullName>
    </submittedName>
</protein>
<evidence type="ECO:0000313" key="3">
    <source>
        <dbReference type="Proteomes" id="UP000053424"/>
    </source>
</evidence>
<dbReference type="OrthoDB" id="5424209at2759"/>